<dbReference type="Proteomes" id="UP000828048">
    <property type="component" value="Chromosome 2"/>
</dbReference>
<sequence>MLEKNEPQPWLLLVDGSKTKEAGGAGLVLQSLDGTKLNISQVPREENSEADQLARLATAKDELILRDVMIQYLENPSIAQPIVEVKVVERSFTLPYLRCLVKIEAEQAMNEVHEGICRGH</sequence>
<comment type="caution">
    <text evidence="1">The sequence shown here is derived from an EMBL/GenBank/DDBJ whole genome shotgun (WGS) entry which is preliminary data.</text>
</comment>
<organism evidence="1 2">
    <name type="scientific">Vaccinium darrowii</name>
    <dbReference type="NCBI Taxonomy" id="229202"/>
    <lineage>
        <taxon>Eukaryota</taxon>
        <taxon>Viridiplantae</taxon>
        <taxon>Streptophyta</taxon>
        <taxon>Embryophyta</taxon>
        <taxon>Tracheophyta</taxon>
        <taxon>Spermatophyta</taxon>
        <taxon>Magnoliopsida</taxon>
        <taxon>eudicotyledons</taxon>
        <taxon>Gunneridae</taxon>
        <taxon>Pentapetalae</taxon>
        <taxon>asterids</taxon>
        <taxon>Ericales</taxon>
        <taxon>Ericaceae</taxon>
        <taxon>Vaccinioideae</taxon>
        <taxon>Vaccinieae</taxon>
        <taxon>Vaccinium</taxon>
    </lineage>
</organism>
<accession>A0ACB7X328</accession>
<name>A0ACB7X328_9ERIC</name>
<evidence type="ECO:0000313" key="1">
    <source>
        <dbReference type="EMBL" id="KAH7835087.1"/>
    </source>
</evidence>
<reference evidence="1 2" key="1">
    <citation type="journal article" date="2021" name="Hortic Res">
        <title>High-quality reference genome and annotation aids understanding of berry development for evergreen blueberry (Vaccinium darrowii).</title>
        <authorList>
            <person name="Yu J."/>
            <person name="Hulse-Kemp A.M."/>
            <person name="Babiker E."/>
            <person name="Staton M."/>
        </authorList>
    </citation>
    <scope>NUCLEOTIDE SEQUENCE [LARGE SCALE GENOMIC DNA]</scope>
    <source>
        <strain evidence="2">cv. NJ 8807/NJ 8810</strain>
        <tissue evidence="1">Young leaf</tissue>
    </source>
</reference>
<dbReference type="EMBL" id="CM037152">
    <property type="protein sequence ID" value="KAH7835087.1"/>
    <property type="molecule type" value="Genomic_DNA"/>
</dbReference>
<keyword evidence="2" id="KW-1185">Reference proteome</keyword>
<protein>
    <submittedName>
        <fullName evidence="1">Uncharacterized protein</fullName>
    </submittedName>
</protein>
<proteinExistence type="predicted"/>
<gene>
    <name evidence="1" type="ORF">Vadar_022779</name>
</gene>
<evidence type="ECO:0000313" key="2">
    <source>
        <dbReference type="Proteomes" id="UP000828048"/>
    </source>
</evidence>